<proteinExistence type="predicted"/>
<sequence>MTACQPAEQGSSSRAARAEPVKSFNRALASSTCAACLSLHVSVPAPRRLSACQEKRSDKAMPRAVVRASADSTTAVDPSTATVDAARRAALTRFSAALMRSIASSRCTGPAPLSAVQAPRKPSSAATASVISALYAAWRTSRRHRWCSK</sequence>
<reference evidence="2 3" key="3">
    <citation type="journal article" date="2014" name="J. Ind. Microbiol. Biotechnol.">
        <title>Genome mining of the Streptomyces avermitilis genome and development of genome-minimized hosts for heterologous expression of biosynthetic gene clusters.</title>
        <authorList>
            <person name="Ikeda H."/>
            <person name="Shin-ya K."/>
            <person name="Omura S."/>
        </authorList>
    </citation>
    <scope>NUCLEOTIDE SEQUENCE [LARGE SCALE GENOMIC DNA]</scope>
    <source>
        <strain evidence="3">ATCC 31267 / DSM 46492 / JCM 5070 / NBRC 14893 / NCIMB 12804 / NRRL 8165 / MA-4680</strain>
    </source>
</reference>
<dbReference type="EMBL" id="BA000030">
    <property type="protein sequence ID" value="BAC69113.1"/>
    <property type="molecule type" value="Genomic_DNA"/>
</dbReference>
<evidence type="ECO:0000256" key="1">
    <source>
        <dbReference type="SAM" id="MobiDB-lite"/>
    </source>
</evidence>
<dbReference type="KEGG" id="sma:SAVERM_1403"/>
<keyword evidence="3" id="KW-1185">Reference proteome</keyword>
<reference evidence="2 3" key="1">
    <citation type="journal article" date="2001" name="Proc. Natl. Acad. Sci. U.S.A.">
        <title>Genome sequence of an industrial microorganism Streptomyces avermitilis: deducing the ability of producing secondary metabolites.</title>
        <authorList>
            <person name="Omura S."/>
            <person name="Ikeda H."/>
            <person name="Ishikawa J."/>
            <person name="Hanamoto A."/>
            <person name="Takahashi C."/>
            <person name="Shinose M."/>
            <person name="Takahashi Y."/>
            <person name="Horikawa H."/>
            <person name="Nakazawa H."/>
            <person name="Osonoe T."/>
            <person name="Kikuchi H."/>
            <person name="Shiba T."/>
            <person name="Sakaki Y."/>
            <person name="Hattori M."/>
        </authorList>
    </citation>
    <scope>NUCLEOTIDE SEQUENCE [LARGE SCALE GENOMIC DNA]</scope>
    <source>
        <strain evidence="3">ATCC 31267 / DSM 46492 / JCM 5070 / NBRC 14893 / NCIMB 12804 / NRRL 8165 / MA-4680</strain>
    </source>
</reference>
<name>Q82NA0_STRAW</name>
<dbReference type="HOGENOM" id="CLU_1748565_0_0_11"/>
<evidence type="ECO:0000313" key="2">
    <source>
        <dbReference type="EMBL" id="BAC69113.1"/>
    </source>
</evidence>
<organism evidence="2 3">
    <name type="scientific">Streptomyces avermitilis (strain ATCC 31267 / DSM 46492 / JCM 5070 / NBRC 14893 / NCIMB 12804 / NRRL 8165 / MA-4680)</name>
    <dbReference type="NCBI Taxonomy" id="227882"/>
    <lineage>
        <taxon>Bacteria</taxon>
        <taxon>Bacillati</taxon>
        <taxon>Actinomycetota</taxon>
        <taxon>Actinomycetes</taxon>
        <taxon>Kitasatosporales</taxon>
        <taxon>Streptomycetaceae</taxon>
        <taxon>Streptomyces</taxon>
    </lineage>
</organism>
<protein>
    <submittedName>
        <fullName evidence="2">Uncharacterized protein</fullName>
    </submittedName>
</protein>
<gene>
    <name evidence="2" type="ORF">SAVERM_1403</name>
</gene>
<feature type="region of interest" description="Disordered" evidence="1">
    <location>
        <begin position="53"/>
        <end position="78"/>
    </location>
</feature>
<dbReference type="AlphaFoldDB" id="Q82NA0"/>
<dbReference type="Proteomes" id="UP000000428">
    <property type="component" value="Chromosome"/>
</dbReference>
<reference evidence="2 3" key="2">
    <citation type="journal article" date="2003" name="Nat. Biotechnol.">
        <title>Complete genome sequence and comparative analysis of the industrial microorganism Streptomyces avermitilis.</title>
        <authorList>
            <person name="Ikeda H."/>
            <person name="Ishikawa J."/>
            <person name="Hanamoto A."/>
            <person name="Shinose M."/>
            <person name="Kikuchi H."/>
            <person name="Shiba T."/>
            <person name="Sakaki Y."/>
            <person name="Hattori M."/>
            <person name="Omura S."/>
        </authorList>
    </citation>
    <scope>NUCLEOTIDE SEQUENCE [LARGE SCALE GENOMIC DNA]</scope>
    <source>
        <strain evidence="3">ATCC 31267 / DSM 46492 / JCM 5070 / NBRC 14893 / NCIMB 12804 / NRRL 8165 / MA-4680</strain>
    </source>
</reference>
<evidence type="ECO:0000313" key="3">
    <source>
        <dbReference type="Proteomes" id="UP000000428"/>
    </source>
</evidence>
<accession>Q82NA0</accession>